<dbReference type="HAMAP" id="MF_00066">
    <property type="entry name" value="Sulf_adenylyltr"/>
    <property type="match status" value="1"/>
</dbReference>
<keyword evidence="4 8" id="KW-0547">Nucleotide-binding</keyword>
<dbReference type="Proteomes" id="UP001594288">
    <property type="component" value="Unassembled WGS sequence"/>
</dbReference>
<feature type="domain" description="ATP-sulfurylase PUA-like" evidence="10">
    <location>
        <begin position="2"/>
        <end position="159"/>
    </location>
</feature>
<dbReference type="SUPFAM" id="SSF88697">
    <property type="entry name" value="PUA domain-like"/>
    <property type="match status" value="1"/>
</dbReference>
<keyword evidence="5 8" id="KW-0067">ATP-binding</keyword>
<comment type="caution">
    <text evidence="11">The sequence shown here is derived from an EMBL/GenBank/DDBJ whole genome shotgun (WGS) entry which is preliminary data.</text>
</comment>
<reference evidence="11 12" key="1">
    <citation type="submission" date="2024-09" db="EMBL/GenBank/DDBJ databases">
        <authorList>
            <person name="D'Angelo T."/>
        </authorList>
    </citation>
    <scope>NUCLEOTIDE SEQUENCE [LARGE SCALE GENOMIC DNA]</scope>
    <source>
        <strain evidence="11">SAG AM-311-F02</strain>
    </source>
</reference>
<comment type="catalytic activity">
    <reaction evidence="7 8">
        <text>sulfate + ATP + H(+) = adenosine 5'-phosphosulfate + diphosphate</text>
        <dbReference type="Rhea" id="RHEA:18133"/>
        <dbReference type="ChEBI" id="CHEBI:15378"/>
        <dbReference type="ChEBI" id="CHEBI:16189"/>
        <dbReference type="ChEBI" id="CHEBI:30616"/>
        <dbReference type="ChEBI" id="CHEBI:33019"/>
        <dbReference type="ChEBI" id="CHEBI:58243"/>
        <dbReference type="EC" id="2.7.7.4"/>
    </reaction>
</comment>
<dbReference type="PANTHER" id="PTHR43509">
    <property type="match status" value="1"/>
</dbReference>
<keyword evidence="3 8" id="KW-0548">Nucleotidyltransferase</keyword>
<dbReference type="EC" id="2.7.7.4" evidence="8"/>
<dbReference type="Gene3D" id="3.40.50.620">
    <property type="entry name" value="HUPs"/>
    <property type="match status" value="1"/>
</dbReference>
<dbReference type="NCBIfam" id="TIGR00339">
    <property type="entry name" value="sopT"/>
    <property type="match status" value="1"/>
</dbReference>
<dbReference type="InterPro" id="IPR002650">
    <property type="entry name" value="Sulphate_adenylyltransferase"/>
</dbReference>
<dbReference type="Pfam" id="PF14306">
    <property type="entry name" value="PUA_2"/>
    <property type="match status" value="1"/>
</dbReference>
<evidence type="ECO:0000256" key="4">
    <source>
        <dbReference type="ARBA" id="ARBA00022741"/>
    </source>
</evidence>
<evidence type="ECO:0000256" key="1">
    <source>
        <dbReference type="ARBA" id="ARBA00005048"/>
    </source>
</evidence>
<dbReference type="InterPro" id="IPR015947">
    <property type="entry name" value="PUA-like_sf"/>
</dbReference>
<keyword evidence="2 8" id="KW-0808">Transferase</keyword>
<evidence type="ECO:0000259" key="9">
    <source>
        <dbReference type="Pfam" id="PF01747"/>
    </source>
</evidence>
<name>A0ABV6YNN8_UNCEI</name>
<dbReference type="InterPro" id="IPR014729">
    <property type="entry name" value="Rossmann-like_a/b/a_fold"/>
</dbReference>
<feature type="domain" description="Sulphate adenylyltransferase catalytic" evidence="9">
    <location>
        <begin position="167"/>
        <end position="372"/>
    </location>
</feature>
<evidence type="ECO:0000256" key="5">
    <source>
        <dbReference type="ARBA" id="ARBA00022840"/>
    </source>
</evidence>
<dbReference type="InterPro" id="IPR025980">
    <property type="entry name" value="ATP-Sase_PUA-like_dom"/>
</dbReference>
<accession>A0ABV6YNN8</accession>
<comment type="pathway">
    <text evidence="1 8">Sulfur metabolism; hydrogen sulfide biosynthesis; sulfite from sulfate: step 1/3.</text>
</comment>
<evidence type="ECO:0000256" key="8">
    <source>
        <dbReference type="HAMAP-Rule" id="MF_00066"/>
    </source>
</evidence>
<dbReference type="CDD" id="cd00517">
    <property type="entry name" value="ATPS"/>
    <property type="match status" value="1"/>
</dbReference>
<dbReference type="NCBIfam" id="NF003166">
    <property type="entry name" value="PRK04149.1"/>
    <property type="match status" value="1"/>
</dbReference>
<evidence type="ECO:0000313" key="12">
    <source>
        <dbReference type="Proteomes" id="UP001594288"/>
    </source>
</evidence>
<dbReference type="SUPFAM" id="SSF52374">
    <property type="entry name" value="Nucleotidylyl transferase"/>
    <property type="match status" value="1"/>
</dbReference>
<gene>
    <name evidence="8 11" type="primary">sat</name>
    <name evidence="11" type="ORF">ACFL2Z_02055</name>
</gene>
<evidence type="ECO:0000256" key="3">
    <source>
        <dbReference type="ARBA" id="ARBA00022695"/>
    </source>
</evidence>
<sequence>MIAPHGGKIIDRLLTGKALEDALAAVPKMKTITIDAMALTDLKNIGHGRYSPLEGFIGKADLESVLKNSRLTSGPVWTVPILLDVSEDEAAGLTEGEDVCLKAEDGRPIAVLHLSEKYSYPKNEISKAVFGTDDIEHPGVKSTMDKKDVFLAGQIDLVDDSREPFPEYNLYPSETREIFEKRGWKTVAGFQTRNAPHLGHENMQKTVLALVDGVLIHPVIGKKKKGDYKDEVILKSYEALLDNYFPKDRVFMSILPMEMRYAGPREAVHHAIIRKNHGCTHLIVGRDHAGVGNYYEPEAAIEIFDKFDDLEIRPITLRGDFFHCKRCQRLESDRTCPHGEEHKIHFSGTVVRKMLVEGGTPPEEMIRPEVFNAQKKFDKPFIG</sequence>
<dbReference type="Gene3D" id="3.10.400.10">
    <property type="entry name" value="Sulfate adenylyltransferase"/>
    <property type="match status" value="1"/>
</dbReference>
<dbReference type="Pfam" id="PF01747">
    <property type="entry name" value="ATP-sulfurylase"/>
    <property type="match status" value="1"/>
</dbReference>
<dbReference type="PANTHER" id="PTHR43509:SF1">
    <property type="entry name" value="SULFATE ADENYLYLTRANSFERASE"/>
    <property type="match status" value="1"/>
</dbReference>
<evidence type="ECO:0000313" key="11">
    <source>
        <dbReference type="EMBL" id="MFC1799680.1"/>
    </source>
</evidence>
<dbReference type="InterPro" id="IPR024951">
    <property type="entry name" value="Sulfurylase_cat_dom"/>
</dbReference>
<dbReference type="EMBL" id="JBHPEI010000021">
    <property type="protein sequence ID" value="MFC1799680.1"/>
    <property type="molecule type" value="Genomic_DNA"/>
</dbReference>
<dbReference type="InterPro" id="IPR020792">
    <property type="entry name" value="SO4_adenylyltransferase_pro"/>
</dbReference>
<protein>
    <recommendedName>
        <fullName evidence="8">Sulfate adenylyltransferase</fullName>
        <ecNumber evidence="8">2.7.7.4</ecNumber>
    </recommendedName>
    <alternativeName>
        <fullName evidence="8">ATP-sulfurylase</fullName>
    </alternativeName>
    <alternativeName>
        <fullName evidence="8">Sulfate adenylate transferase</fullName>
        <shortName evidence="8">SAT</shortName>
    </alternativeName>
</protein>
<keyword evidence="12" id="KW-1185">Reference proteome</keyword>
<evidence type="ECO:0000259" key="10">
    <source>
        <dbReference type="Pfam" id="PF14306"/>
    </source>
</evidence>
<comment type="similarity">
    <text evidence="6 8">Belongs to the sulfate adenylyltransferase family.</text>
</comment>
<evidence type="ECO:0000256" key="7">
    <source>
        <dbReference type="ARBA" id="ARBA00049370"/>
    </source>
</evidence>
<evidence type="ECO:0000256" key="2">
    <source>
        <dbReference type="ARBA" id="ARBA00022679"/>
    </source>
</evidence>
<evidence type="ECO:0000256" key="6">
    <source>
        <dbReference type="ARBA" id="ARBA00037980"/>
    </source>
</evidence>
<proteinExistence type="inferred from homology"/>
<organism evidence="11 12">
    <name type="scientific">Eiseniibacteriota bacterium</name>
    <dbReference type="NCBI Taxonomy" id="2212470"/>
    <lineage>
        <taxon>Bacteria</taxon>
        <taxon>Candidatus Eiseniibacteriota</taxon>
    </lineage>
</organism>
<dbReference type="GO" id="GO:0004781">
    <property type="term" value="F:sulfate adenylyltransferase (ATP) activity"/>
    <property type="evidence" value="ECO:0007669"/>
    <property type="project" value="UniProtKB-EC"/>
</dbReference>